<feature type="non-terminal residue" evidence="4">
    <location>
        <position position="246"/>
    </location>
</feature>
<feature type="region of interest" description="Disordered" evidence="2">
    <location>
        <begin position="225"/>
        <end position="246"/>
    </location>
</feature>
<dbReference type="PANTHER" id="PTHR48070">
    <property type="entry name" value="ESTERASE OVCA2"/>
    <property type="match status" value="1"/>
</dbReference>
<reference evidence="4" key="2">
    <citation type="journal article" date="2020" name="Nat. Commun.">
        <title>Large-scale genome sequencing of mycorrhizal fungi provides insights into the early evolution of symbiotic traits.</title>
        <authorList>
            <person name="Miyauchi S."/>
            <person name="Kiss E."/>
            <person name="Kuo A."/>
            <person name="Drula E."/>
            <person name="Kohler A."/>
            <person name="Sanchez-Garcia M."/>
            <person name="Morin E."/>
            <person name="Andreopoulos B."/>
            <person name="Barry K.W."/>
            <person name="Bonito G."/>
            <person name="Buee M."/>
            <person name="Carver A."/>
            <person name="Chen C."/>
            <person name="Cichocki N."/>
            <person name="Clum A."/>
            <person name="Culley D."/>
            <person name="Crous P.W."/>
            <person name="Fauchery L."/>
            <person name="Girlanda M."/>
            <person name="Hayes R.D."/>
            <person name="Keri Z."/>
            <person name="LaButti K."/>
            <person name="Lipzen A."/>
            <person name="Lombard V."/>
            <person name="Magnuson J."/>
            <person name="Maillard F."/>
            <person name="Murat C."/>
            <person name="Nolan M."/>
            <person name="Ohm R.A."/>
            <person name="Pangilinan J."/>
            <person name="Pereira M.F."/>
            <person name="Perotto S."/>
            <person name="Peter M."/>
            <person name="Pfister S."/>
            <person name="Riley R."/>
            <person name="Sitrit Y."/>
            <person name="Stielow J.B."/>
            <person name="Szollosi G."/>
            <person name="Zifcakova L."/>
            <person name="Stursova M."/>
            <person name="Spatafora J.W."/>
            <person name="Tedersoo L."/>
            <person name="Vaario L.M."/>
            <person name="Yamada A."/>
            <person name="Yan M."/>
            <person name="Wang P."/>
            <person name="Xu J."/>
            <person name="Bruns T."/>
            <person name="Baldrian P."/>
            <person name="Vilgalys R."/>
            <person name="Dunand C."/>
            <person name="Henrissat B."/>
            <person name="Grigoriev I.V."/>
            <person name="Hibbett D."/>
            <person name="Nagy L.G."/>
            <person name="Martin F.M."/>
        </authorList>
    </citation>
    <scope>NUCLEOTIDE SEQUENCE</scope>
    <source>
        <strain evidence="4">Prilba</strain>
    </source>
</reference>
<sequence>VLLTRHSQSANIFSKRLAALRKSIGKDLDLVFVDAPHVLEPVDLTGLGIVLDTSGASVTSEDPALKPRAWYKTDSTRMRTDGLEESLAYLRDTLKTQRFEGIFGFSQGAAMAALLAAILERPHLYPPFLVDGEPPHPPLKFCVSVSGFKVAGPLSAAVFSEGYATPTLHVMGRNDILVVEERSRVLIDLSTGKRVEEHEGGHFVPSKASWRTFLKAYMLNPTGDIPSPGPSSVSQPGSGAVTPLAG</sequence>
<evidence type="ECO:0000256" key="1">
    <source>
        <dbReference type="ARBA" id="ARBA00022801"/>
    </source>
</evidence>
<dbReference type="Gene3D" id="3.40.50.1820">
    <property type="entry name" value="alpha/beta hydrolase"/>
    <property type="match status" value="1"/>
</dbReference>
<dbReference type="GO" id="GO:0016787">
    <property type="term" value="F:hydrolase activity"/>
    <property type="evidence" value="ECO:0007669"/>
    <property type="project" value="UniProtKB-KW"/>
</dbReference>
<feature type="compositionally biased region" description="Low complexity" evidence="2">
    <location>
        <begin position="230"/>
        <end position="239"/>
    </location>
</feature>
<dbReference type="GO" id="GO:0005737">
    <property type="term" value="C:cytoplasm"/>
    <property type="evidence" value="ECO:0007669"/>
    <property type="project" value="TreeGrafter"/>
</dbReference>
<reference evidence="4" key="1">
    <citation type="submission" date="2019-10" db="EMBL/GenBank/DDBJ databases">
        <authorList>
            <consortium name="DOE Joint Genome Institute"/>
            <person name="Kuo A."/>
            <person name="Miyauchi S."/>
            <person name="Kiss E."/>
            <person name="Drula E."/>
            <person name="Kohler A."/>
            <person name="Sanchez-Garcia M."/>
            <person name="Andreopoulos B."/>
            <person name="Barry K.W."/>
            <person name="Bonito G."/>
            <person name="Buee M."/>
            <person name="Carver A."/>
            <person name="Chen C."/>
            <person name="Cichocki N."/>
            <person name="Clum A."/>
            <person name="Culley D."/>
            <person name="Crous P.W."/>
            <person name="Fauchery L."/>
            <person name="Girlanda M."/>
            <person name="Hayes R."/>
            <person name="Keri Z."/>
            <person name="LaButti K."/>
            <person name="Lipzen A."/>
            <person name="Lombard V."/>
            <person name="Magnuson J."/>
            <person name="Maillard F."/>
            <person name="Morin E."/>
            <person name="Murat C."/>
            <person name="Nolan M."/>
            <person name="Ohm R."/>
            <person name="Pangilinan J."/>
            <person name="Pereira M."/>
            <person name="Perotto S."/>
            <person name="Peter M."/>
            <person name="Riley R."/>
            <person name="Sitrit Y."/>
            <person name="Stielow B."/>
            <person name="Szollosi G."/>
            <person name="Zifcakova L."/>
            <person name="Stursova M."/>
            <person name="Spatafora J.W."/>
            <person name="Tedersoo L."/>
            <person name="Vaario L.-M."/>
            <person name="Yamada A."/>
            <person name="Yan M."/>
            <person name="Wang P."/>
            <person name="Xu J."/>
            <person name="Bruns T."/>
            <person name="Baldrian P."/>
            <person name="Vilgalys R."/>
            <person name="Henrissat B."/>
            <person name="Grigoriev I.V."/>
            <person name="Hibbett D."/>
            <person name="Nagy L.G."/>
            <person name="Martin F.M."/>
        </authorList>
    </citation>
    <scope>NUCLEOTIDE SEQUENCE</scope>
    <source>
        <strain evidence="4">Prilba</strain>
    </source>
</reference>
<dbReference type="Pfam" id="PF03959">
    <property type="entry name" value="FSH1"/>
    <property type="match status" value="1"/>
</dbReference>
<dbReference type="GO" id="GO:0005634">
    <property type="term" value="C:nucleus"/>
    <property type="evidence" value="ECO:0007669"/>
    <property type="project" value="TreeGrafter"/>
</dbReference>
<evidence type="ECO:0000259" key="3">
    <source>
        <dbReference type="Pfam" id="PF03959"/>
    </source>
</evidence>
<dbReference type="InterPro" id="IPR005645">
    <property type="entry name" value="FSH-like_dom"/>
</dbReference>
<protein>
    <submittedName>
        <fullName evidence="4">FSH1-domain-containing protein</fullName>
    </submittedName>
</protein>
<evidence type="ECO:0000256" key="2">
    <source>
        <dbReference type="SAM" id="MobiDB-lite"/>
    </source>
</evidence>
<keyword evidence="1" id="KW-0378">Hydrolase</keyword>
<dbReference type="EMBL" id="WHVB01000004">
    <property type="protein sequence ID" value="KAF8483671.1"/>
    <property type="molecule type" value="Genomic_DNA"/>
</dbReference>
<evidence type="ECO:0000313" key="4">
    <source>
        <dbReference type="EMBL" id="KAF8483671.1"/>
    </source>
</evidence>
<comment type="caution">
    <text evidence="4">The sequence shown here is derived from an EMBL/GenBank/DDBJ whole genome shotgun (WGS) entry which is preliminary data.</text>
</comment>
<dbReference type="SUPFAM" id="SSF53474">
    <property type="entry name" value="alpha/beta-Hydrolases"/>
    <property type="match status" value="1"/>
</dbReference>
<gene>
    <name evidence="4" type="ORF">DFH94DRAFT_819381</name>
</gene>
<organism evidence="4 5">
    <name type="scientific">Russula ochroleuca</name>
    <dbReference type="NCBI Taxonomy" id="152965"/>
    <lineage>
        <taxon>Eukaryota</taxon>
        <taxon>Fungi</taxon>
        <taxon>Dikarya</taxon>
        <taxon>Basidiomycota</taxon>
        <taxon>Agaricomycotina</taxon>
        <taxon>Agaricomycetes</taxon>
        <taxon>Russulales</taxon>
        <taxon>Russulaceae</taxon>
        <taxon>Russula</taxon>
    </lineage>
</organism>
<dbReference type="AlphaFoldDB" id="A0A9P5N133"/>
<evidence type="ECO:0000313" key="5">
    <source>
        <dbReference type="Proteomes" id="UP000759537"/>
    </source>
</evidence>
<accession>A0A9P5N133</accession>
<proteinExistence type="predicted"/>
<keyword evidence="5" id="KW-1185">Reference proteome</keyword>
<dbReference type="InterPro" id="IPR050593">
    <property type="entry name" value="LovG"/>
</dbReference>
<dbReference type="InterPro" id="IPR029058">
    <property type="entry name" value="AB_hydrolase_fold"/>
</dbReference>
<dbReference type="PANTHER" id="PTHR48070:SF6">
    <property type="entry name" value="ESTERASE OVCA2"/>
    <property type="match status" value="1"/>
</dbReference>
<name>A0A9P5N133_9AGAM</name>
<dbReference type="Proteomes" id="UP000759537">
    <property type="component" value="Unassembled WGS sequence"/>
</dbReference>
<dbReference type="OrthoDB" id="2094269at2759"/>
<feature type="domain" description="Serine hydrolase" evidence="3">
    <location>
        <begin position="7"/>
        <end position="212"/>
    </location>
</feature>